<dbReference type="Proteomes" id="UP000218676">
    <property type="component" value="Chromosome 2"/>
</dbReference>
<dbReference type="GeneID" id="93399690"/>
<dbReference type="Proteomes" id="UP000516656">
    <property type="component" value="Chromosome 2"/>
</dbReference>
<evidence type="ECO:0000256" key="1">
    <source>
        <dbReference type="SAM" id="Phobius"/>
    </source>
</evidence>
<dbReference type="AlphaFoldDB" id="A0A1Q9GWD3"/>
<keyword evidence="1" id="KW-1133">Transmembrane helix</keyword>
<reference evidence="3" key="1">
    <citation type="journal article" date="2017" name="Genome Announc.">
        <title>Whole-Genome Sequence of Photobacterium damselae subsp. piscicida Strain 91-197, Isolated from Hybrid Striped Bass (Morone sp.) in the United States.</title>
        <authorList>
            <person name="Teru Y."/>
            <person name="Hikima J."/>
            <person name="Kono T."/>
            <person name="Sakai M."/>
            <person name="Takano T."/>
            <person name="Hawke J.P."/>
            <person name="Takeyama H."/>
            <person name="Aoki T."/>
        </authorList>
    </citation>
    <scope>NUCLEOTIDE SEQUENCE</scope>
    <source>
        <strain evidence="3">91-197</strain>
    </source>
</reference>
<keyword evidence="2" id="KW-0732">Signal</keyword>
<gene>
    <name evidence="4" type="ORF">IC627_20925</name>
    <name evidence="3" type="ORF">PDPUS_2_00863</name>
</gene>
<keyword evidence="1" id="KW-0812">Transmembrane</keyword>
<keyword evidence="1" id="KW-0472">Membrane</keyword>
<evidence type="ECO:0000313" key="4">
    <source>
        <dbReference type="EMBL" id="QOD58227.1"/>
    </source>
</evidence>
<sequence>MKTKTIISLFIAVLAFAATTFGLCYNQNVPFYQCPIEAVNGMAFSFAWGLGIPTAISYALGVITLLIPSIFCFYLARTLYEKWFTN</sequence>
<evidence type="ECO:0000313" key="5">
    <source>
        <dbReference type="Proteomes" id="UP000218676"/>
    </source>
</evidence>
<organism evidence="3 5">
    <name type="scientific">Photobacterium damsela subsp. piscicida</name>
    <name type="common">Pasteurella piscicida</name>
    <dbReference type="NCBI Taxonomy" id="38294"/>
    <lineage>
        <taxon>Bacteria</taxon>
        <taxon>Pseudomonadati</taxon>
        <taxon>Pseudomonadota</taxon>
        <taxon>Gammaproteobacteria</taxon>
        <taxon>Vibrionales</taxon>
        <taxon>Vibrionaceae</taxon>
        <taxon>Photobacterium</taxon>
    </lineage>
</organism>
<feature type="signal peptide" evidence="2">
    <location>
        <begin position="1"/>
        <end position="17"/>
    </location>
</feature>
<name>A0A1Q9GWD3_PHODP</name>
<evidence type="ECO:0000313" key="6">
    <source>
        <dbReference type="Proteomes" id="UP000516656"/>
    </source>
</evidence>
<dbReference type="EMBL" id="CP061855">
    <property type="protein sequence ID" value="QOD58227.1"/>
    <property type="molecule type" value="Genomic_DNA"/>
</dbReference>
<evidence type="ECO:0000256" key="2">
    <source>
        <dbReference type="SAM" id="SignalP"/>
    </source>
</evidence>
<feature type="chain" id="PRO_5011397460" evidence="2">
    <location>
        <begin position="18"/>
        <end position="86"/>
    </location>
</feature>
<protein>
    <submittedName>
        <fullName evidence="3">Uncharacterized protein</fullName>
    </submittedName>
</protein>
<proteinExistence type="predicted"/>
<accession>A0A1Q9GWD3</accession>
<dbReference type="EMBL" id="AP018046">
    <property type="protein sequence ID" value="BAX55449.1"/>
    <property type="molecule type" value="Genomic_DNA"/>
</dbReference>
<reference evidence="5" key="2">
    <citation type="submission" date="2017-05" db="EMBL/GenBank/DDBJ databases">
        <title>Whole genome sequence of fish pathogenic bacteria, Photobacterium damselae subsp. piscicida, strain 91-197, isolated from hybrid striped bass (Morone sp.) in USA.</title>
        <authorList>
            <person name="Teru Y."/>
            <person name="Hikima J."/>
            <person name="Kono T."/>
            <person name="Sakai M."/>
            <person name="Takano T."/>
            <person name="Hawke J.P."/>
            <person name="Takeyama H."/>
            <person name="Aoki T."/>
        </authorList>
    </citation>
    <scope>NUCLEOTIDE SEQUENCE [LARGE SCALE GENOMIC DNA]</scope>
    <source>
        <strain evidence="5">91-197</strain>
    </source>
</reference>
<dbReference type="RefSeq" id="WP_065171885.1">
    <property type="nucleotide sequence ID" value="NZ_AP018046.1"/>
</dbReference>
<feature type="transmembrane region" description="Helical" evidence="1">
    <location>
        <begin position="46"/>
        <end position="76"/>
    </location>
</feature>
<evidence type="ECO:0000313" key="3">
    <source>
        <dbReference type="EMBL" id="BAX55449.1"/>
    </source>
</evidence>
<reference evidence="4 6" key="3">
    <citation type="submission" date="2020-09" db="EMBL/GenBank/DDBJ databases">
        <title>Complete, closed and curated genome sequences of Photobacterium damselae subsp. piscicida isolates from Australia indicate localised evolution and additional plasmid-borne pathogenicity mechanisms.</title>
        <authorList>
            <person name="Baseggio L."/>
            <person name="Silayeva O."/>
            <person name="Buller N."/>
            <person name="Landos M."/>
            <person name="Engelstaedter J."/>
            <person name="Barnes A.C."/>
        </authorList>
    </citation>
    <scope>NUCLEOTIDE SEQUENCE [LARGE SCALE GENOMIC DNA]</scope>
    <source>
        <strain evidence="4 6">AS-16-0540-1</strain>
    </source>
</reference>